<dbReference type="Gene3D" id="2.60.40.10">
    <property type="entry name" value="Immunoglobulins"/>
    <property type="match status" value="1"/>
</dbReference>
<dbReference type="EMBL" id="JAUFQU010000001">
    <property type="protein sequence ID" value="MDN3706650.1"/>
    <property type="molecule type" value="Genomic_DNA"/>
</dbReference>
<evidence type="ECO:0000256" key="1">
    <source>
        <dbReference type="SAM" id="SignalP"/>
    </source>
</evidence>
<comment type="caution">
    <text evidence="3">The sequence shown here is derived from an EMBL/GenBank/DDBJ whole genome shotgun (WGS) entry which is preliminary data.</text>
</comment>
<evidence type="ECO:0000313" key="3">
    <source>
        <dbReference type="EMBL" id="MDN3706650.1"/>
    </source>
</evidence>
<dbReference type="InterPro" id="IPR047589">
    <property type="entry name" value="DUF11_rpt"/>
</dbReference>
<name>A0ABT8CR10_9FLAO</name>
<evidence type="ECO:0000259" key="2">
    <source>
        <dbReference type="Pfam" id="PF01345"/>
    </source>
</evidence>
<dbReference type="InterPro" id="IPR013783">
    <property type="entry name" value="Ig-like_fold"/>
</dbReference>
<accession>A0ABT8CR10</accession>
<organism evidence="3 4">
    <name type="scientific">Paenimyroides ceti</name>
    <dbReference type="NCBI Taxonomy" id="395087"/>
    <lineage>
        <taxon>Bacteria</taxon>
        <taxon>Pseudomonadati</taxon>
        <taxon>Bacteroidota</taxon>
        <taxon>Flavobacteriia</taxon>
        <taxon>Flavobacteriales</taxon>
        <taxon>Flavobacteriaceae</taxon>
        <taxon>Paenimyroides</taxon>
    </lineage>
</organism>
<dbReference type="RefSeq" id="WP_290362710.1">
    <property type="nucleotide sequence ID" value="NZ_JAUFQU010000001.1"/>
</dbReference>
<dbReference type="NCBIfam" id="TIGR01451">
    <property type="entry name" value="B_ant_repeat"/>
    <property type="match status" value="1"/>
</dbReference>
<dbReference type="Pfam" id="PF17963">
    <property type="entry name" value="Big_9"/>
    <property type="match status" value="1"/>
</dbReference>
<proteinExistence type="predicted"/>
<protein>
    <submittedName>
        <fullName evidence="3">Ig-like domain-containing protein</fullName>
    </submittedName>
</protein>
<dbReference type="Proteomes" id="UP001242368">
    <property type="component" value="Unassembled WGS sequence"/>
</dbReference>
<reference evidence="4" key="1">
    <citation type="journal article" date="2019" name="Int. J. Syst. Evol. Microbiol.">
        <title>The Global Catalogue of Microorganisms (GCM) 10K type strain sequencing project: providing services to taxonomists for standard genome sequencing and annotation.</title>
        <authorList>
            <consortium name="The Broad Institute Genomics Platform"/>
            <consortium name="The Broad Institute Genome Sequencing Center for Infectious Disease"/>
            <person name="Wu L."/>
            <person name="Ma J."/>
        </authorList>
    </citation>
    <scope>NUCLEOTIDE SEQUENCE [LARGE SCALE GENOMIC DNA]</scope>
    <source>
        <strain evidence="4">CECT 7184</strain>
    </source>
</reference>
<gene>
    <name evidence="3" type="ORF">QW060_05840</name>
</gene>
<feature type="domain" description="DUF11" evidence="2">
    <location>
        <begin position="380"/>
        <end position="493"/>
    </location>
</feature>
<keyword evidence="4" id="KW-1185">Reference proteome</keyword>
<dbReference type="InterPro" id="IPR001434">
    <property type="entry name" value="OmcB-like_DUF11"/>
</dbReference>
<dbReference type="Pfam" id="PF01345">
    <property type="entry name" value="DUF11"/>
    <property type="match status" value="1"/>
</dbReference>
<feature type="signal peptide" evidence="1">
    <location>
        <begin position="1"/>
        <end position="22"/>
    </location>
</feature>
<dbReference type="Gene3D" id="2.60.40.3440">
    <property type="match status" value="1"/>
</dbReference>
<keyword evidence="1" id="KW-0732">Signal</keyword>
<evidence type="ECO:0000313" key="4">
    <source>
        <dbReference type="Proteomes" id="UP001242368"/>
    </source>
</evidence>
<feature type="chain" id="PRO_5046902893" evidence="1">
    <location>
        <begin position="23"/>
        <end position="1043"/>
    </location>
</feature>
<sequence length="1043" mass="112360">MKTIFTAFIISLFLLSPFYATAQTNPRITHIYTDYNGFWSSGEGAINAIRPDNSHNLLGFRFNGITYATGVDNTKLVARGIGFVNTNFQAFPVKDIPLKDGSSLFFGFGQMYDGINNVTAFPPPFSLPGQISHILKRGKNGLDLGTAVTNIPSTSQALTFVFRAIFDPNQIGDGVPDILVTQVAQPNSNFDEVYFEDINGNLIGNKVLINFNENALAPAVGSWNVDFFNPIAGTEGIKNTFRDIRLWARDASAFGINMQNYKQVYQLRYKLAGSSDPAFLAYNTAFIKILAAYGDEVQTNVDESVSIPYLANDIYQPGTIINTNIVTNPTHGTVSINANNTFTYTPNPNYTGTDSFIYEICDPNGTCDQATVNIVIGLADLSITKTVDKVTPQTGENVVFTLRVKNLGPQNATAVTLNDLMPSGFTYISHSPSSAAYLNETGNLFISNMPNQGEYQLQITARVNDSGNYLNTAGVIGAKYDPNTDNNTASVQVKPMPKATISGGGAVCTGTPLPDVIFKNYGQAPWTLSYSYNGTATTVTNLTSPTYTITNAAVGTYSLIKITDANGVSANLSGSVSVAQVSVPQVKITQPTCSNPKGSLEVISPLGTDYEYQLQTTTSGNTQSGSFQPSPLFSNLTAGNSVQYRIVVRLKNLITCSSNSMSMSIPELVQAQISVSDVICNNGVSIAANSVDQTSGNTYLWTLTGGTFSTPATNATVGFLPNANTAQVTLHLKLTSSTGCISEVTKLITVSQPSLGGSINSNKDLICPGQNITLNLTNQRGKIISWQQKTINGSIWTEIPHQGTSYTTPALQNSMQYRAVVGNNPCSTAFSTVYTVAVVEDFVINESLTDGTYCLHTSVNALSIDNGVAEKGYTYQWYVSEYDINIGGTPVVGATDAFFTPSGDEAGIRYYYVVKTRECLSKPSNPAQIVIKELIQANAGPDQSLNKRYFTLSANIGSDHEGRWEVVSVLRDTIALDNSSVIIDDSNNPQTTVTTLSNSITTLRWTLDNGSCTSSDEVILISRTLPAQTNPILLNQAQKNIKR</sequence>